<dbReference type="STRING" id="317010.RU96_GL000561"/>
<dbReference type="OrthoDB" id="1655118at2"/>
<keyword evidence="1" id="KW-1133">Transmembrane helix</keyword>
<gene>
    <name evidence="2" type="ORF">RU96_GL000561</name>
</gene>
<keyword evidence="1" id="KW-0472">Membrane</keyword>
<dbReference type="RefSeq" id="WP_071865097.1">
    <property type="nucleotide sequence ID" value="NZ_JBHLVQ010000002.1"/>
</dbReference>
<reference evidence="2 3" key="1">
    <citation type="submission" date="2014-12" db="EMBL/GenBank/DDBJ databases">
        <title>Draft genome sequences of 29 type strains of Enterococci.</title>
        <authorList>
            <person name="Zhong Z."/>
            <person name="Sun Z."/>
            <person name="Liu W."/>
            <person name="Zhang W."/>
            <person name="Zhang H."/>
        </authorList>
    </citation>
    <scope>NUCLEOTIDE SEQUENCE [LARGE SCALE GENOMIC DNA]</scope>
    <source>
        <strain evidence="2 3">DSM 21207</strain>
    </source>
</reference>
<accession>A0A1L8R4X3</accession>
<proteinExistence type="predicted"/>
<evidence type="ECO:0000256" key="1">
    <source>
        <dbReference type="SAM" id="Phobius"/>
    </source>
</evidence>
<organism evidence="2 3">
    <name type="scientific">Enterococcus canintestini</name>
    <dbReference type="NCBI Taxonomy" id="317010"/>
    <lineage>
        <taxon>Bacteria</taxon>
        <taxon>Bacillati</taxon>
        <taxon>Bacillota</taxon>
        <taxon>Bacilli</taxon>
        <taxon>Lactobacillales</taxon>
        <taxon>Enterococcaceae</taxon>
        <taxon>Enterococcus</taxon>
    </lineage>
</organism>
<dbReference type="EMBL" id="JXKG01000013">
    <property type="protein sequence ID" value="OJG14807.1"/>
    <property type="molecule type" value="Genomic_DNA"/>
</dbReference>
<keyword evidence="1" id="KW-0812">Transmembrane</keyword>
<dbReference type="AlphaFoldDB" id="A0A1L8R4X3"/>
<feature type="transmembrane region" description="Helical" evidence="1">
    <location>
        <begin position="5"/>
        <end position="24"/>
    </location>
</feature>
<dbReference type="Proteomes" id="UP000182835">
    <property type="component" value="Unassembled WGS sequence"/>
</dbReference>
<evidence type="ECO:0000313" key="3">
    <source>
        <dbReference type="Proteomes" id="UP000182835"/>
    </source>
</evidence>
<evidence type="ECO:0000313" key="2">
    <source>
        <dbReference type="EMBL" id="OJG14807.1"/>
    </source>
</evidence>
<protein>
    <submittedName>
        <fullName evidence="2">Uncharacterized protein</fullName>
    </submittedName>
</protein>
<comment type="caution">
    <text evidence="2">The sequence shown here is derived from an EMBL/GenBank/DDBJ whole genome shotgun (WGS) entry which is preliminary data.</text>
</comment>
<sequence length="359" mass="40322">MKKSWIILGSVLFIIMVGIGYNVYQNDSKKANVLKTKEQQLTILKEYPEVKAALLPADDPKAGMYPIPGLFEGESIALKNGEKSLCHDLTPQGIAMSADKIYISEYCHLHEHHSVVQVIDKKTKKWEKTIVVPGEPHLGGIVYRKEAQQLWLATETNKKASLSLLLTDTLADYDLAEKSQPIRYDMTIPIGDIPKASLLAYLDPFLVVGYFSNKKEGKLAMFPFDTKGDLVSVVTQTQSLNDLGAADDLNSEDTTHILKKIQGISYWKNYMFMSQSFGNRDSKLYVFDLQDTKGGFNPESAKLVLDFPPYLEQINTDGDSLFAMFESGAKAYRHHTNKNIEYAIQLDIKTLLGNLKIKE</sequence>
<name>A0A1L8R4X3_9ENTE</name>